<keyword evidence="2" id="KW-1185">Reference proteome</keyword>
<reference evidence="1 2" key="1">
    <citation type="submission" date="2023-10" db="EMBL/GenBank/DDBJ databases">
        <authorList>
            <person name="Robby Concha-Eloko"/>
            <person name="Pilar Barberan- Martinez"/>
            <person name="Rafael Sanjuan"/>
            <person name="Pilar Domingo-Calap"/>
        </authorList>
    </citation>
    <scope>NUCLEOTIDE SEQUENCE [LARGE SCALE GENOMIC DNA]</scope>
</reference>
<name>A0AAV1MKH1_9CAUD</name>
<sequence>MMHIKPGSIVELLDLGPEPLSPELRKYFAPGTQHRVISYCKETWEVELMHPGGTEEPGDGVTFFAGEYKLIAE</sequence>
<evidence type="ECO:0000313" key="2">
    <source>
        <dbReference type="Proteomes" id="UP001497611"/>
    </source>
</evidence>
<gene>
    <name evidence="1" type="ORF">K15PH90_LOCUS26</name>
</gene>
<dbReference type="EMBL" id="OY979410">
    <property type="protein sequence ID" value="CAK6604764.1"/>
    <property type="molecule type" value="Genomic_DNA"/>
</dbReference>
<organism evidence="1 2">
    <name type="scientific">Klebsiella phage vB_Kpn_K15PH90</name>
    <dbReference type="NCBI Taxonomy" id="3071635"/>
    <lineage>
        <taxon>Viruses</taxon>
        <taxon>Duplodnaviria</taxon>
        <taxon>Heunggongvirae</taxon>
        <taxon>Uroviricota</taxon>
        <taxon>Caudoviricetes</taxon>
        <taxon>Autographivirales</taxon>
        <taxon>Autoscriptoviridae</taxon>
        <taxon>Slopekvirinae</taxon>
        <taxon>Drulisvirus</taxon>
        <taxon>Drulisvirus K15PH90</taxon>
    </lineage>
</organism>
<dbReference type="Proteomes" id="UP001497611">
    <property type="component" value="Chromosome"/>
</dbReference>
<evidence type="ECO:0000313" key="1">
    <source>
        <dbReference type="EMBL" id="CAK6604764.1"/>
    </source>
</evidence>
<protein>
    <submittedName>
        <fullName evidence="1">Uncharacterized protein</fullName>
    </submittedName>
</protein>
<proteinExistence type="predicted"/>
<accession>A0AAV1MKH1</accession>